<comment type="pathway">
    <text evidence="1 15">Amino-acid biosynthesis; L-lysine biosynthesis via DAP pathway; LL-2,6-diaminopimelate from (S)-tetrahydrodipicolinate (succinylase route): step 3/3.</text>
</comment>
<dbReference type="PANTHER" id="PTHR43808">
    <property type="entry name" value="ACETYLORNITHINE DEACETYLASE"/>
    <property type="match status" value="1"/>
</dbReference>
<dbReference type="EC" id="3.5.1.18" evidence="4 15"/>
<dbReference type="EMBL" id="CBTK010000262">
    <property type="protein sequence ID" value="CDH46500.1"/>
    <property type="molecule type" value="Genomic_DNA"/>
</dbReference>
<sequence>MDATLELALDLLRRPSITPEDAGCQEVMIIRLAALGFRIERMRFGEVDNFWARYGDSGPLFAFAGHTDVVPPGPLEQWLSPPFAPEIREGYLYGRGAADMKGSLAAMITACERFLAACPQPQGSMSFLITSDEEGIAVNGTIKVIEALQARGEKITWCLVGEPSSAHQLGDTLKNGRRGSLNGRLLLRGIQGHVAYPHLARNPIHAAGSLVSALADEIWDQGHAFFPPTSFQISNLHSGTGTVNVIPGDLEMLFNFRFSPTLTIEQLKERTRLIIETGLLNEEVKTGQVFQYDLEWSLSGMPFFTPPGDLVTAAMAAIRAETGLAAELSTSGGTSDGRFIAPTGAQVIELGPLNSTIHKVNERVAIADLEQLSRIYESVLIRLLG</sequence>
<evidence type="ECO:0000256" key="6">
    <source>
        <dbReference type="ARBA" id="ARBA00022605"/>
    </source>
</evidence>
<dbReference type="HAMAP" id="MF_01690">
    <property type="entry name" value="DapE"/>
    <property type="match status" value="1"/>
</dbReference>
<feature type="domain" description="Peptidase M20 dimerisation" evidence="16">
    <location>
        <begin position="175"/>
        <end position="279"/>
    </location>
</feature>
<dbReference type="InterPro" id="IPR005941">
    <property type="entry name" value="DapE_proteobac"/>
</dbReference>
<evidence type="ECO:0000256" key="5">
    <source>
        <dbReference type="ARBA" id="ARBA00022391"/>
    </source>
</evidence>
<dbReference type="InterPro" id="IPR050072">
    <property type="entry name" value="Peptidase_M20A"/>
</dbReference>
<keyword evidence="7 15" id="KW-0479">Metal-binding</keyword>
<dbReference type="UniPathway" id="UPA00034">
    <property type="reaction ID" value="UER00021"/>
</dbReference>
<dbReference type="InterPro" id="IPR036264">
    <property type="entry name" value="Bact_exopeptidase_dim_dom"/>
</dbReference>
<evidence type="ECO:0000313" key="18">
    <source>
        <dbReference type="Proteomes" id="UP000019184"/>
    </source>
</evidence>
<dbReference type="NCBIfam" id="NF009557">
    <property type="entry name" value="PRK13009.1"/>
    <property type="match status" value="1"/>
</dbReference>
<keyword evidence="12 15" id="KW-0170">Cobalt</keyword>
<organism evidence="17 18">
    <name type="scientific">Candidatus Contendobacter odensis Run_B_J11</name>
    <dbReference type="NCBI Taxonomy" id="1400861"/>
    <lineage>
        <taxon>Bacteria</taxon>
        <taxon>Pseudomonadati</taxon>
        <taxon>Pseudomonadota</taxon>
        <taxon>Gammaproteobacteria</taxon>
        <taxon>Candidatus Competibacteraceae</taxon>
        <taxon>Candidatus Contendibacter</taxon>
    </lineage>
</organism>
<evidence type="ECO:0000256" key="2">
    <source>
        <dbReference type="ARBA" id="ARBA00006746"/>
    </source>
</evidence>
<keyword evidence="9 15" id="KW-0862">Zinc</keyword>
<feature type="binding site" evidence="15">
    <location>
        <position position="99"/>
    </location>
    <ligand>
        <name>Zn(2+)</name>
        <dbReference type="ChEBI" id="CHEBI:29105"/>
        <label>2</label>
    </ligand>
</feature>
<dbReference type="RefSeq" id="WP_034435185.1">
    <property type="nucleotide sequence ID" value="NZ_CBTK010000262.1"/>
</dbReference>
<dbReference type="CDD" id="cd03891">
    <property type="entry name" value="M20_DapE_proteobac"/>
    <property type="match status" value="1"/>
</dbReference>
<evidence type="ECO:0000256" key="7">
    <source>
        <dbReference type="ARBA" id="ARBA00022723"/>
    </source>
</evidence>
<feature type="binding site" evidence="15">
    <location>
        <position position="99"/>
    </location>
    <ligand>
        <name>Zn(2+)</name>
        <dbReference type="ChEBI" id="CHEBI:29105"/>
        <label>1</label>
    </ligand>
</feature>
<dbReference type="OrthoDB" id="9809784at2"/>
<evidence type="ECO:0000256" key="14">
    <source>
        <dbReference type="ARBA" id="ARBA00051301"/>
    </source>
</evidence>
<name>A0A7U7GEA8_9GAMM</name>
<dbReference type="SUPFAM" id="SSF55031">
    <property type="entry name" value="Bacterial exopeptidase dimerisation domain"/>
    <property type="match status" value="1"/>
</dbReference>
<dbReference type="InterPro" id="IPR011650">
    <property type="entry name" value="Peptidase_M20_dimer"/>
</dbReference>
<dbReference type="GO" id="GO:0008777">
    <property type="term" value="F:acetylornithine deacetylase activity"/>
    <property type="evidence" value="ECO:0007669"/>
    <property type="project" value="TreeGrafter"/>
</dbReference>
<feature type="binding site" evidence="15">
    <location>
        <position position="66"/>
    </location>
    <ligand>
        <name>Zn(2+)</name>
        <dbReference type="ChEBI" id="CHEBI:29105"/>
        <label>1</label>
    </ligand>
</feature>
<evidence type="ECO:0000256" key="4">
    <source>
        <dbReference type="ARBA" id="ARBA00011921"/>
    </source>
</evidence>
<proteinExistence type="inferred from homology"/>
<evidence type="ECO:0000256" key="15">
    <source>
        <dbReference type="HAMAP-Rule" id="MF_01690"/>
    </source>
</evidence>
<dbReference type="NCBIfam" id="TIGR01246">
    <property type="entry name" value="dapE_proteo"/>
    <property type="match status" value="1"/>
</dbReference>
<comment type="similarity">
    <text evidence="2 15">Belongs to the peptidase M20A family. DapE subfamily.</text>
</comment>
<comment type="cofactor">
    <cofactor evidence="15">
        <name>Zn(2+)</name>
        <dbReference type="ChEBI" id="CHEBI:29105"/>
    </cofactor>
    <cofactor evidence="15">
        <name>Co(2+)</name>
        <dbReference type="ChEBI" id="CHEBI:48828"/>
    </cofactor>
    <text evidence="15">Binds 2 Zn(2+) or Co(2+) ions per subunit.</text>
</comment>
<feature type="binding site" evidence="15">
    <location>
        <position position="162"/>
    </location>
    <ligand>
        <name>Zn(2+)</name>
        <dbReference type="ChEBI" id="CHEBI:29105"/>
        <label>1</label>
    </ligand>
</feature>
<protein>
    <recommendedName>
        <fullName evidence="5 15">Succinyl-diaminopimelate desuccinylase</fullName>
        <shortName evidence="15">SDAP desuccinylase</shortName>
        <ecNumber evidence="4 15">3.5.1.18</ecNumber>
    </recommendedName>
    <alternativeName>
        <fullName evidence="13 15">N-succinyl-LL-2,6-diaminoheptanedioate amidohydrolase</fullName>
    </alternativeName>
</protein>
<feature type="binding site" evidence="15">
    <location>
        <position position="358"/>
    </location>
    <ligand>
        <name>Zn(2+)</name>
        <dbReference type="ChEBI" id="CHEBI:29105"/>
        <label>2</label>
    </ligand>
</feature>
<keyword evidence="8 15" id="KW-0378">Hydrolase</keyword>
<dbReference type="Proteomes" id="UP000019184">
    <property type="component" value="Unassembled WGS sequence"/>
</dbReference>
<dbReference type="GO" id="GO:0006526">
    <property type="term" value="P:L-arginine biosynthetic process"/>
    <property type="evidence" value="ECO:0007669"/>
    <property type="project" value="TreeGrafter"/>
</dbReference>
<keyword evidence="10 15" id="KW-0220">Diaminopimelate biosynthesis</keyword>
<comment type="caution">
    <text evidence="17">The sequence shown here is derived from an EMBL/GenBank/DDBJ whole genome shotgun (WGS) entry which is preliminary data.</text>
</comment>
<dbReference type="Pfam" id="PF07687">
    <property type="entry name" value="M20_dimer"/>
    <property type="match status" value="1"/>
</dbReference>
<evidence type="ECO:0000256" key="12">
    <source>
        <dbReference type="ARBA" id="ARBA00023285"/>
    </source>
</evidence>
<dbReference type="GO" id="GO:0019877">
    <property type="term" value="P:diaminopimelate biosynthetic process"/>
    <property type="evidence" value="ECO:0007669"/>
    <property type="project" value="UniProtKB-UniRule"/>
</dbReference>
<evidence type="ECO:0000256" key="3">
    <source>
        <dbReference type="ARBA" id="ARBA00011738"/>
    </source>
</evidence>
<comment type="function">
    <text evidence="15">Catalyzes the hydrolysis of N-succinyl-L,L-diaminopimelic acid (SDAP), forming succinate and LL-2,6-diaminopimelate (DAP), an intermediate involved in the bacterial biosynthesis of lysine and meso-diaminopimelic acid, an essential component of bacterial cell walls.</text>
</comment>
<dbReference type="GO" id="GO:0009014">
    <property type="term" value="F:succinyl-diaminopimelate desuccinylase activity"/>
    <property type="evidence" value="ECO:0007669"/>
    <property type="project" value="UniProtKB-UniRule"/>
</dbReference>
<dbReference type="PANTHER" id="PTHR43808:SF31">
    <property type="entry name" value="N-ACETYL-L-CITRULLINE DEACETYLASE"/>
    <property type="match status" value="1"/>
</dbReference>
<evidence type="ECO:0000259" key="16">
    <source>
        <dbReference type="Pfam" id="PF07687"/>
    </source>
</evidence>
<accession>A0A7U7GEA8</accession>
<evidence type="ECO:0000256" key="10">
    <source>
        <dbReference type="ARBA" id="ARBA00022915"/>
    </source>
</evidence>
<dbReference type="AlphaFoldDB" id="A0A7U7GEA8"/>
<feature type="binding site" evidence="15">
    <location>
        <position position="134"/>
    </location>
    <ligand>
        <name>Zn(2+)</name>
        <dbReference type="ChEBI" id="CHEBI:29105"/>
        <label>2</label>
    </ligand>
</feature>
<keyword evidence="6 15" id="KW-0028">Amino-acid biosynthesis</keyword>
<evidence type="ECO:0000256" key="13">
    <source>
        <dbReference type="ARBA" id="ARBA00031891"/>
    </source>
</evidence>
<evidence type="ECO:0000256" key="11">
    <source>
        <dbReference type="ARBA" id="ARBA00023154"/>
    </source>
</evidence>
<feature type="active site" evidence="15">
    <location>
        <position position="68"/>
    </location>
</feature>
<dbReference type="GO" id="GO:0009089">
    <property type="term" value="P:lysine biosynthetic process via diaminopimelate"/>
    <property type="evidence" value="ECO:0007669"/>
    <property type="project" value="UniProtKB-UniRule"/>
</dbReference>
<keyword evidence="18" id="KW-1185">Reference proteome</keyword>
<dbReference type="SUPFAM" id="SSF53187">
    <property type="entry name" value="Zn-dependent exopeptidases"/>
    <property type="match status" value="1"/>
</dbReference>
<dbReference type="InterPro" id="IPR002933">
    <property type="entry name" value="Peptidase_M20"/>
</dbReference>
<dbReference type="Pfam" id="PF01546">
    <property type="entry name" value="Peptidase_M20"/>
    <property type="match status" value="1"/>
</dbReference>
<keyword evidence="11 15" id="KW-0457">Lysine biosynthesis</keyword>
<dbReference type="Gene3D" id="3.40.630.10">
    <property type="entry name" value="Zn peptidases"/>
    <property type="match status" value="2"/>
</dbReference>
<comment type="catalytic activity">
    <reaction evidence="14 15">
        <text>N-succinyl-(2S,6S)-2,6-diaminopimelate + H2O = (2S,6S)-2,6-diaminopimelate + succinate</text>
        <dbReference type="Rhea" id="RHEA:22608"/>
        <dbReference type="ChEBI" id="CHEBI:15377"/>
        <dbReference type="ChEBI" id="CHEBI:30031"/>
        <dbReference type="ChEBI" id="CHEBI:57609"/>
        <dbReference type="ChEBI" id="CHEBI:58087"/>
        <dbReference type="EC" id="3.5.1.18"/>
    </reaction>
</comment>
<gene>
    <name evidence="15 17" type="primary">dapE</name>
    <name evidence="17" type="ORF">BN874_470007</name>
</gene>
<evidence type="ECO:0000256" key="9">
    <source>
        <dbReference type="ARBA" id="ARBA00022833"/>
    </source>
</evidence>
<evidence type="ECO:0000256" key="8">
    <source>
        <dbReference type="ARBA" id="ARBA00022801"/>
    </source>
</evidence>
<dbReference type="GO" id="GO:0008270">
    <property type="term" value="F:zinc ion binding"/>
    <property type="evidence" value="ECO:0007669"/>
    <property type="project" value="UniProtKB-UniRule"/>
</dbReference>
<dbReference type="GO" id="GO:0050897">
    <property type="term" value="F:cobalt ion binding"/>
    <property type="evidence" value="ECO:0007669"/>
    <property type="project" value="UniProtKB-UniRule"/>
</dbReference>
<dbReference type="FunFam" id="3.40.630.10:FF:000005">
    <property type="entry name" value="Succinyl-diaminopimelate desuccinylase"/>
    <property type="match status" value="1"/>
</dbReference>
<reference evidence="17 18" key="1">
    <citation type="journal article" date="2014" name="ISME J.">
        <title>Candidatus Competibacter-lineage genomes retrieved from metagenomes reveal functional metabolic diversity.</title>
        <authorList>
            <person name="McIlroy S.J."/>
            <person name="Albertsen M."/>
            <person name="Andresen E.K."/>
            <person name="Saunders A.M."/>
            <person name="Kristiansen R."/>
            <person name="Stokholm-Bjerregaard M."/>
            <person name="Nielsen K.L."/>
            <person name="Nielsen P.H."/>
        </authorList>
    </citation>
    <scope>NUCLEOTIDE SEQUENCE [LARGE SCALE GENOMIC DNA]</scope>
    <source>
        <strain evidence="17 18">Run_B_J11</strain>
    </source>
</reference>
<comment type="subunit">
    <text evidence="3 15">Homodimer.</text>
</comment>
<evidence type="ECO:0000256" key="1">
    <source>
        <dbReference type="ARBA" id="ARBA00005130"/>
    </source>
</evidence>
<evidence type="ECO:0000313" key="17">
    <source>
        <dbReference type="EMBL" id="CDH46500.1"/>
    </source>
</evidence>
<feature type="active site" description="Proton acceptor" evidence="15">
    <location>
        <position position="133"/>
    </location>
</feature>